<evidence type="ECO:0000256" key="1">
    <source>
        <dbReference type="ARBA" id="ARBA00023002"/>
    </source>
</evidence>
<evidence type="ECO:0000259" key="2">
    <source>
        <dbReference type="Pfam" id="PF03807"/>
    </source>
</evidence>
<dbReference type="PANTHER" id="PTHR14239:SF10">
    <property type="entry name" value="REDUCTASE"/>
    <property type="match status" value="1"/>
</dbReference>
<dbReference type="RefSeq" id="WP_254748640.1">
    <property type="nucleotide sequence ID" value="NZ_JANCLV010000003.1"/>
</dbReference>
<dbReference type="InterPro" id="IPR036291">
    <property type="entry name" value="NAD(P)-bd_dom_sf"/>
</dbReference>
<comment type="caution">
    <text evidence="3">The sequence shown here is derived from an EMBL/GenBank/DDBJ whole genome shotgun (WGS) entry which is preliminary data.</text>
</comment>
<name>A0ABT1LNJ2_9MICC</name>
<evidence type="ECO:0000313" key="3">
    <source>
        <dbReference type="EMBL" id="MCP8999386.1"/>
    </source>
</evidence>
<proteinExistence type="predicted"/>
<dbReference type="Proteomes" id="UP001524318">
    <property type="component" value="Unassembled WGS sequence"/>
</dbReference>
<dbReference type="Gene3D" id="3.40.50.720">
    <property type="entry name" value="NAD(P)-binding Rossmann-like Domain"/>
    <property type="match status" value="1"/>
</dbReference>
<dbReference type="SUPFAM" id="SSF51735">
    <property type="entry name" value="NAD(P)-binding Rossmann-fold domains"/>
    <property type="match status" value="1"/>
</dbReference>
<organism evidence="3 4">
    <name type="scientific">Pseudarthrobacter humi</name>
    <dbReference type="NCBI Taxonomy" id="2952523"/>
    <lineage>
        <taxon>Bacteria</taxon>
        <taxon>Bacillati</taxon>
        <taxon>Actinomycetota</taxon>
        <taxon>Actinomycetes</taxon>
        <taxon>Micrococcales</taxon>
        <taxon>Micrococcaceae</taxon>
        <taxon>Pseudarthrobacter</taxon>
    </lineage>
</organism>
<keyword evidence="4" id="KW-1185">Reference proteome</keyword>
<dbReference type="Pfam" id="PF03807">
    <property type="entry name" value="F420_oxidored"/>
    <property type="match status" value="1"/>
</dbReference>
<reference evidence="3 4" key="1">
    <citation type="submission" date="2022-06" db="EMBL/GenBank/DDBJ databases">
        <title>Pseudarthrobacter sp. strain RMG13 Genome sequencing and assembly.</title>
        <authorList>
            <person name="Kim I."/>
        </authorList>
    </citation>
    <scope>NUCLEOTIDE SEQUENCE [LARGE SCALE GENOMIC DNA]</scope>
    <source>
        <strain evidence="3 4">RMG13</strain>
    </source>
</reference>
<protein>
    <submittedName>
        <fullName evidence="3">NAD(P)-binding domain-containing protein</fullName>
    </submittedName>
</protein>
<dbReference type="InterPro" id="IPR051267">
    <property type="entry name" value="STEAP_metalloreductase"/>
</dbReference>
<keyword evidence="1" id="KW-0560">Oxidoreductase</keyword>
<feature type="domain" description="Pyrroline-5-carboxylate reductase catalytic N-terminal" evidence="2">
    <location>
        <begin position="4"/>
        <end position="92"/>
    </location>
</feature>
<evidence type="ECO:0000313" key="4">
    <source>
        <dbReference type="Proteomes" id="UP001524318"/>
    </source>
</evidence>
<accession>A0ABT1LNJ2</accession>
<dbReference type="PANTHER" id="PTHR14239">
    <property type="entry name" value="DUDULIN-RELATED"/>
    <property type="match status" value="1"/>
</dbReference>
<sequence length="213" mass="22537">MTNISIIGSGHMARALATVMLRGNNPVQILGRDGSRTRDLVESLGPGATGGVTGAAVTGAIVFFAIPHKEVHNAILEIGDSLDGRVVVDISNTVDVSNFDRLTTEPGVSAAEETARLLNGRAEVVKAFNTTFPTTLEAGKVGGQHLDVFIAGDSEQAKEKVSAVAAAAGMRPIDVGPLRRSRELEAFMLVVMGLQVSPEHQHFNWDTALRIFP</sequence>
<dbReference type="InterPro" id="IPR028939">
    <property type="entry name" value="P5C_Rdtase_cat_N"/>
</dbReference>
<gene>
    <name evidence="3" type="ORF">NFC73_06485</name>
</gene>
<dbReference type="EMBL" id="JANCLV010000003">
    <property type="protein sequence ID" value="MCP8999386.1"/>
    <property type="molecule type" value="Genomic_DNA"/>
</dbReference>